<dbReference type="KEGG" id="aaf:AURANDRAFT_60487"/>
<evidence type="ECO:0000256" key="1">
    <source>
        <dbReference type="SAM" id="MobiDB-lite"/>
    </source>
</evidence>
<evidence type="ECO:0000313" key="3">
    <source>
        <dbReference type="Proteomes" id="UP000002729"/>
    </source>
</evidence>
<dbReference type="AlphaFoldDB" id="F0XXB6"/>
<protein>
    <submittedName>
        <fullName evidence="2">Uncharacterized protein</fullName>
    </submittedName>
</protein>
<sequence length="452" mass="48240">MAGAAAALRLRARRRALRRGKAPKPSKQSQAPKAPPPKRVKKSRAPPQQSSQAAPQQSQAAPPATQKQKPLQLINEQLKLAKQAGGTPAVAERLRKTLLLAERARARRDSPPLAAAAREAARDYAVVLFQLGRSADAEAVLRAKFPEARFRLSDEVLRYGAAPAAAPPALAPRQCAAFDDALPGWLFDALARCFAADGGFWPAHGYDVDGGGAGFFSYVHSIADDDSDSDGDDEPATRVAARALRGLFARAMPQLEAARAVEWWAHCRPHGCGHQLHFDSADEGRHDGEGPRHPIASVVVYLTETLGGPTLVTTQTIADARMPVRDCAALVPPKANRCAAFDGRLLHCVVPGRGAAPDPCARRVTLMISYWREPHAAPAAGGGARAAMRFPRRARAPRWARPFFAAAPGAEAPRKRKPAAPVAVGRLWTAVPDGGDDGRAAVPLPPYDACFQ</sequence>
<dbReference type="RefSeq" id="XP_009032766.1">
    <property type="nucleotide sequence ID" value="XM_009034518.1"/>
</dbReference>
<dbReference type="GeneID" id="20223034"/>
<accession>F0XXB6</accession>
<name>F0XXB6_AURAN</name>
<feature type="region of interest" description="Disordered" evidence="1">
    <location>
        <begin position="1"/>
        <end position="68"/>
    </location>
</feature>
<feature type="compositionally biased region" description="Basic residues" evidence="1">
    <location>
        <begin position="10"/>
        <end position="24"/>
    </location>
</feature>
<evidence type="ECO:0000313" key="2">
    <source>
        <dbReference type="EMBL" id="EGB13171.1"/>
    </source>
</evidence>
<dbReference type="Gene3D" id="2.60.120.620">
    <property type="entry name" value="q2cbj1_9rhob like domain"/>
    <property type="match status" value="1"/>
</dbReference>
<gene>
    <name evidence="2" type="ORF">AURANDRAFT_60487</name>
</gene>
<dbReference type="InParanoid" id="F0XXB6"/>
<dbReference type="OrthoDB" id="64523at2759"/>
<dbReference type="EMBL" id="GL833120">
    <property type="protein sequence ID" value="EGB13171.1"/>
    <property type="molecule type" value="Genomic_DNA"/>
</dbReference>
<keyword evidence="3" id="KW-1185">Reference proteome</keyword>
<dbReference type="eggNOG" id="ENOG502S296">
    <property type="taxonomic scope" value="Eukaryota"/>
</dbReference>
<organism evidence="3">
    <name type="scientific">Aureococcus anophagefferens</name>
    <name type="common">Harmful bloom alga</name>
    <dbReference type="NCBI Taxonomy" id="44056"/>
    <lineage>
        <taxon>Eukaryota</taxon>
        <taxon>Sar</taxon>
        <taxon>Stramenopiles</taxon>
        <taxon>Ochrophyta</taxon>
        <taxon>Pelagophyceae</taxon>
        <taxon>Pelagomonadales</taxon>
        <taxon>Pelagomonadaceae</taxon>
        <taxon>Aureococcus</taxon>
    </lineage>
</organism>
<dbReference type="OMA" id="EMWAHNR"/>
<feature type="compositionally biased region" description="Low complexity" evidence="1">
    <location>
        <begin position="45"/>
        <end position="68"/>
    </location>
</feature>
<reference evidence="2 3" key="1">
    <citation type="journal article" date="2011" name="Proc. Natl. Acad. Sci. U.S.A.">
        <title>Niche of harmful alga Aureococcus anophagefferens revealed through ecogenomics.</title>
        <authorList>
            <person name="Gobler C.J."/>
            <person name="Berry D.L."/>
            <person name="Dyhrman S.T."/>
            <person name="Wilhelm S.W."/>
            <person name="Salamov A."/>
            <person name="Lobanov A.V."/>
            <person name="Zhang Y."/>
            <person name="Collier J.L."/>
            <person name="Wurch L.L."/>
            <person name="Kustka A.B."/>
            <person name="Dill B.D."/>
            <person name="Shah M."/>
            <person name="VerBerkmoes N.C."/>
            <person name="Kuo A."/>
            <person name="Terry A."/>
            <person name="Pangilinan J."/>
            <person name="Lindquist E.A."/>
            <person name="Lucas S."/>
            <person name="Paulsen I.T."/>
            <person name="Hattenrath-Lehmann T.K."/>
            <person name="Talmage S.C."/>
            <person name="Walker E.A."/>
            <person name="Koch F."/>
            <person name="Burson A.M."/>
            <person name="Marcoval M.A."/>
            <person name="Tang Y.Z."/>
            <person name="Lecleir G.R."/>
            <person name="Coyne K.J."/>
            <person name="Berg G.M."/>
            <person name="Bertrand E.M."/>
            <person name="Saito M.A."/>
            <person name="Gladyshev V.N."/>
            <person name="Grigoriev I.V."/>
        </authorList>
    </citation>
    <scope>NUCLEOTIDE SEQUENCE [LARGE SCALE GENOMIC DNA]</scope>
    <source>
        <strain evidence="3">CCMP 1984</strain>
    </source>
</reference>
<proteinExistence type="predicted"/>
<dbReference type="Proteomes" id="UP000002729">
    <property type="component" value="Unassembled WGS sequence"/>
</dbReference>